<gene>
    <name evidence="2" type="ORF">EMUR_01775</name>
</gene>
<protein>
    <submittedName>
        <fullName evidence="2">Uncharacterized protein</fullName>
    </submittedName>
</protein>
<keyword evidence="3" id="KW-1185">Reference proteome</keyword>
<evidence type="ECO:0000256" key="1">
    <source>
        <dbReference type="SAM" id="Phobius"/>
    </source>
</evidence>
<reference evidence="2 3" key="1">
    <citation type="journal article" date="2014" name="Genome Announc.">
        <title>Complete Genome Sequence of Ehrlichia muris Strain AS145T, a Model Monocytotropic Ehrlichia Strain.</title>
        <authorList>
            <person name="Thirumalapura N.R."/>
            <person name="Qin X."/>
            <person name="Kuriakose J.A."/>
            <person name="Walker D.H."/>
        </authorList>
    </citation>
    <scope>NUCLEOTIDE SEQUENCE [LARGE SCALE GENOMIC DNA]</scope>
    <source>
        <strain evidence="3">AS154</strain>
    </source>
</reference>
<dbReference type="KEGG" id="emr:EMUR_01775"/>
<accession>V9RA78</accession>
<dbReference type="AlphaFoldDB" id="V9RA78"/>
<keyword evidence="1" id="KW-1133">Transmembrane helix</keyword>
<keyword evidence="1" id="KW-0472">Membrane</keyword>
<dbReference type="EMBL" id="CP006917">
    <property type="protein sequence ID" value="AHC39689.1"/>
    <property type="molecule type" value="Genomic_DNA"/>
</dbReference>
<proteinExistence type="predicted"/>
<evidence type="ECO:0000313" key="2">
    <source>
        <dbReference type="EMBL" id="AHC39689.1"/>
    </source>
</evidence>
<sequence>MLYKYNISDQTCIGIFTFLFMMIIVLLCASYNEGMSKKYIELNNYLQHFHKNLLSASVLIK</sequence>
<evidence type="ECO:0000313" key="3">
    <source>
        <dbReference type="Proteomes" id="UP000018689"/>
    </source>
</evidence>
<dbReference type="PATRIC" id="fig|1423892.3.peg.361"/>
<dbReference type="Proteomes" id="UP000018689">
    <property type="component" value="Chromosome"/>
</dbReference>
<name>V9RA78_9RICK</name>
<dbReference type="HOGENOM" id="CLU_2915137_0_0_5"/>
<feature type="transmembrane region" description="Helical" evidence="1">
    <location>
        <begin position="12"/>
        <end position="32"/>
    </location>
</feature>
<organism evidence="2 3">
    <name type="scientific">Ehrlichia muris AS145</name>
    <dbReference type="NCBI Taxonomy" id="1423892"/>
    <lineage>
        <taxon>Bacteria</taxon>
        <taxon>Pseudomonadati</taxon>
        <taxon>Pseudomonadota</taxon>
        <taxon>Alphaproteobacteria</taxon>
        <taxon>Rickettsiales</taxon>
        <taxon>Anaplasmataceae</taxon>
        <taxon>Ehrlichia</taxon>
    </lineage>
</organism>
<keyword evidence="1" id="KW-0812">Transmembrane</keyword>